<feature type="transmembrane region" description="Helical" evidence="6">
    <location>
        <begin position="213"/>
        <end position="234"/>
    </location>
</feature>
<dbReference type="AlphaFoldDB" id="A0A8H7PED4"/>
<comment type="caution">
    <text evidence="8">The sequence shown here is derived from an EMBL/GenBank/DDBJ whole genome shotgun (WGS) entry which is preliminary data.</text>
</comment>
<feature type="region of interest" description="Disordered" evidence="5">
    <location>
        <begin position="52"/>
        <end position="72"/>
    </location>
</feature>
<feature type="transmembrane region" description="Helical" evidence="6">
    <location>
        <begin position="470"/>
        <end position="487"/>
    </location>
</feature>
<dbReference type="OrthoDB" id="1588579at2759"/>
<dbReference type="InterPro" id="IPR037185">
    <property type="entry name" value="EmrE-like"/>
</dbReference>
<evidence type="ECO:0000259" key="7">
    <source>
        <dbReference type="Pfam" id="PF03151"/>
    </source>
</evidence>
<dbReference type="EMBL" id="JAEPQZ010000017">
    <property type="protein sequence ID" value="KAG2172379.1"/>
    <property type="molecule type" value="Genomic_DNA"/>
</dbReference>
<accession>A0A8H7PED4</accession>
<dbReference type="InterPro" id="IPR050186">
    <property type="entry name" value="TPT_transporter"/>
</dbReference>
<dbReference type="PANTHER" id="PTHR11132">
    <property type="entry name" value="SOLUTE CARRIER FAMILY 35"/>
    <property type="match status" value="1"/>
</dbReference>
<sequence length="558" mass="61964">MSLHLEQMPATLMATSSSSLPEGPPVNGYLGRYNGNEVNGTSNVRTFNKSKRRAAQQIHTSFEPSADAGPASATIKATATEGNGTAHKRSMSHDMYGNGYPLQANEKSPNLYDNNGNGHFQVHTDDITYNKPELHSRGSFIDSTISRLLTRPETPTISTRHTDASSRTWSVPNLLAQYHISLSENFKFIILCLMWYSSSAFTNNIGKQILMQFRYPITLTYIQFGLVALSCYVVTKLTGSTQIRKLDMNVLKTILPLAGFQIFGHVFSSVAISRVPVSLVHTIKALSPLFTVLLYRFLFQVHYASEVYVSLLPLTMGVILACSFTFTNNVLGLFCALGSCLVFVLQNIFSKKLLFKETGGHSRREDKLDKTNLLFYSSLMGFILMTPVWLTNDGYVIIGSLFSGEAPPHGVLSSSVLVAFLLNGLMHFGQNWCAFTTLSLTSPVTYSIASLIKRIFVIVASIVWFGQQVTLVQTFGIIMTFIGLWMYQSAKQDVDRGESKIREKSLGGTLPTSNDRSFENGPKSYGWTEMNRQIQSLGNSIFSRIRRQPTPDFGVKNL</sequence>
<keyword evidence="2 6" id="KW-0812">Transmembrane</keyword>
<feature type="transmembrane region" description="Helical" evidence="6">
    <location>
        <begin position="330"/>
        <end position="350"/>
    </location>
</feature>
<evidence type="ECO:0000256" key="3">
    <source>
        <dbReference type="ARBA" id="ARBA00022989"/>
    </source>
</evidence>
<dbReference type="InterPro" id="IPR004853">
    <property type="entry name" value="Sugar_P_trans_dom"/>
</dbReference>
<evidence type="ECO:0000256" key="2">
    <source>
        <dbReference type="ARBA" id="ARBA00022692"/>
    </source>
</evidence>
<feature type="transmembrane region" description="Helical" evidence="6">
    <location>
        <begin position="278"/>
        <end position="295"/>
    </location>
</feature>
<feature type="transmembrane region" description="Helical" evidence="6">
    <location>
        <begin position="371"/>
        <end position="390"/>
    </location>
</feature>
<proteinExistence type="predicted"/>
<keyword evidence="3 6" id="KW-1133">Transmembrane helix</keyword>
<evidence type="ECO:0000256" key="4">
    <source>
        <dbReference type="ARBA" id="ARBA00023136"/>
    </source>
</evidence>
<feature type="transmembrane region" description="Helical" evidence="6">
    <location>
        <begin position="254"/>
        <end position="272"/>
    </location>
</feature>
<feature type="transmembrane region" description="Helical" evidence="6">
    <location>
        <begin position="410"/>
        <end position="428"/>
    </location>
</feature>
<keyword evidence="4 6" id="KW-0472">Membrane</keyword>
<feature type="transmembrane region" description="Helical" evidence="6">
    <location>
        <begin position="307"/>
        <end position="324"/>
    </location>
</feature>
<evidence type="ECO:0000256" key="1">
    <source>
        <dbReference type="ARBA" id="ARBA00004141"/>
    </source>
</evidence>
<evidence type="ECO:0000313" key="8">
    <source>
        <dbReference type="EMBL" id="KAG2172379.1"/>
    </source>
</evidence>
<name>A0A8H7PED4_MORIS</name>
<dbReference type="Pfam" id="PF03151">
    <property type="entry name" value="TPT"/>
    <property type="match status" value="1"/>
</dbReference>
<feature type="transmembrane region" description="Helical" evidence="6">
    <location>
        <begin position="440"/>
        <end position="464"/>
    </location>
</feature>
<keyword evidence="9" id="KW-1185">Reference proteome</keyword>
<evidence type="ECO:0000256" key="5">
    <source>
        <dbReference type="SAM" id="MobiDB-lite"/>
    </source>
</evidence>
<evidence type="ECO:0000313" key="9">
    <source>
        <dbReference type="Proteomes" id="UP000654370"/>
    </source>
</evidence>
<comment type="subcellular location">
    <subcellularLocation>
        <location evidence="1">Membrane</location>
        <topology evidence="1">Multi-pass membrane protein</topology>
    </subcellularLocation>
</comment>
<protein>
    <recommendedName>
        <fullName evidence="7">Sugar phosphate transporter domain-containing protein</fullName>
    </recommendedName>
</protein>
<dbReference type="GO" id="GO:0016020">
    <property type="term" value="C:membrane"/>
    <property type="evidence" value="ECO:0007669"/>
    <property type="project" value="UniProtKB-SubCell"/>
</dbReference>
<dbReference type="Proteomes" id="UP000654370">
    <property type="component" value="Unassembled WGS sequence"/>
</dbReference>
<reference evidence="8" key="1">
    <citation type="submission" date="2020-12" db="EMBL/GenBank/DDBJ databases">
        <title>Metabolic potential, ecology and presence of endohyphal bacteria is reflected in genomic diversity of Mucoromycotina.</title>
        <authorList>
            <person name="Muszewska A."/>
            <person name="Okrasinska A."/>
            <person name="Steczkiewicz K."/>
            <person name="Drgas O."/>
            <person name="Orlowska M."/>
            <person name="Perlinska-Lenart U."/>
            <person name="Aleksandrzak-Piekarczyk T."/>
            <person name="Szatraj K."/>
            <person name="Zielenkiewicz U."/>
            <person name="Pilsyk S."/>
            <person name="Malc E."/>
            <person name="Mieczkowski P."/>
            <person name="Kruszewska J.S."/>
            <person name="Biernat P."/>
            <person name="Pawlowska J."/>
        </authorList>
    </citation>
    <scope>NUCLEOTIDE SEQUENCE</scope>
    <source>
        <strain evidence="8">WA0000067209</strain>
    </source>
</reference>
<feature type="domain" description="Sugar phosphate transporter" evidence="7">
    <location>
        <begin position="188"/>
        <end position="487"/>
    </location>
</feature>
<organism evidence="8 9">
    <name type="scientific">Mortierella isabellina</name>
    <name type="common">Filamentous fungus</name>
    <name type="synonym">Umbelopsis isabellina</name>
    <dbReference type="NCBI Taxonomy" id="91625"/>
    <lineage>
        <taxon>Eukaryota</taxon>
        <taxon>Fungi</taxon>
        <taxon>Fungi incertae sedis</taxon>
        <taxon>Mucoromycota</taxon>
        <taxon>Mucoromycotina</taxon>
        <taxon>Umbelopsidomycetes</taxon>
        <taxon>Umbelopsidales</taxon>
        <taxon>Umbelopsidaceae</taxon>
        <taxon>Umbelopsis</taxon>
    </lineage>
</organism>
<gene>
    <name evidence="8" type="ORF">INT43_004921</name>
</gene>
<dbReference type="SUPFAM" id="SSF103481">
    <property type="entry name" value="Multidrug resistance efflux transporter EmrE"/>
    <property type="match status" value="1"/>
</dbReference>
<evidence type="ECO:0000256" key="6">
    <source>
        <dbReference type="SAM" id="Phobius"/>
    </source>
</evidence>